<accession>Q0FKL4</accession>
<dbReference type="Proteomes" id="UP000006230">
    <property type="component" value="Unassembled WGS sequence"/>
</dbReference>
<proteinExistence type="predicted"/>
<gene>
    <name evidence="1" type="ORF">R2601_07628</name>
</gene>
<dbReference type="RefSeq" id="WP_007791693.1">
    <property type="nucleotide sequence ID" value="NZ_DS022276.1"/>
</dbReference>
<keyword evidence="2" id="KW-1185">Reference proteome</keyword>
<dbReference type="OrthoDB" id="7863589at2"/>
<evidence type="ECO:0000313" key="2">
    <source>
        <dbReference type="Proteomes" id="UP000006230"/>
    </source>
</evidence>
<organism evidence="1 2">
    <name type="scientific">Salipiger bermudensis (strain DSM 26914 / JCM 13377 / KCTC 12554 / HTCC2601)</name>
    <name type="common">Pelagibaca bermudensis</name>
    <dbReference type="NCBI Taxonomy" id="314265"/>
    <lineage>
        <taxon>Bacteria</taxon>
        <taxon>Pseudomonadati</taxon>
        <taxon>Pseudomonadota</taxon>
        <taxon>Alphaproteobacteria</taxon>
        <taxon>Rhodobacterales</taxon>
        <taxon>Roseobacteraceae</taxon>
        <taxon>Salipiger</taxon>
    </lineage>
</organism>
<evidence type="ECO:0000313" key="1">
    <source>
        <dbReference type="EMBL" id="EAU44718.1"/>
    </source>
</evidence>
<dbReference type="AlphaFoldDB" id="Q0FKL4"/>
<dbReference type="EMBL" id="AATQ01000039">
    <property type="protein sequence ID" value="EAU44718.1"/>
    <property type="molecule type" value="Genomic_DNA"/>
</dbReference>
<dbReference type="HOGENOM" id="CLU_1785045_0_0_5"/>
<name>Q0FKL4_SALBH</name>
<sequence>MSQEAIMPATADRVTALVEHALGQARRTHAAILESVHPLLHPAKRLGAERVMRQLETSRLFRTEILDELDALMMQVEREIAAGRRETFRPHESDPSEGHLETSYDHRAAELTEALAELRALDAAITAVLDAVEARRVAATLLGSE</sequence>
<protein>
    <submittedName>
        <fullName evidence="1">Uncharacterized protein</fullName>
    </submittedName>
</protein>
<comment type="caution">
    <text evidence="1">The sequence shown here is derived from an EMBL/GenBank/DDBJ whole genome shotgun (WGS) entry which is preliminary data.</text>
</comment>
<dbReference type="STRING" id="314265.R2601_07628"/>
<reference evidence="1 2" key="1">
    <citation type="journal article" date="2010" name="J. Bacteriol.">
        <title>Genome sequences of Pelagibaca bermudensis HTCC2601T and Maritimibacter alkaliphilus HTCC2654T, the type strains of two marine Roseobacter genera.</title>
        <authorList>
            <person name="Thrash J.C."/>
            <person name="Cho J.C."/>
            <person name="Ferriera S."/>
            <person name="Johnson J."/>
            <person name="Vergin K.L."/>
            <person name="Giovannoni S.J."/>
        </authorList>
    </citation>
    <scope>NUCLEOTIDE SEQUENCE [LARGE SCALE GENOMIC DNA]</scope>
    <source>
        <strain evidence="2">DSM 26914 / JCM 13377 / KCTC 12554 / HTCC2601</strain>
    </source>
</reference>
<dbReference type="eggNOG" id="ENOG503397G">
    <property type="taxonomic scope" value="Bacteria"/>
</dbReference>